<dbReference type="PRINTS" id="PR02029">
    <property type="entry name" value="ACTREGSIRT1"/>
</dbReference>
<dbReference type="Pfam" id="PF15684">
    <property type="entry name" value="AROS"/>
    <property type="match status" value="1"/>
</dbReference>
<feature type="coiled-coil region" evidence="1">
    <location>
        <begin position="45"/>
        <end position="79"/>
    </location>
</feature>
<keyword evidence="1" id="KW-0175">Coiled coil</keyword>
<sequence>MSASLLRKSLELVDSEFTCKISGAKNESRIKILKPKKQKDKRGAADVQRRNIASVEQAKKQLKKKRAKTLSNLEKLEKLKRPVIDEKLAKLILEYSKKPSDKDQEVIFLKEEPKSVFTEEDFARFAAEYVDED</sequence>
<accession>A0A0N7Z9F7</accession>
<evidence type="ECO:0000256" key="1">
    <source>
        <dbReference type="SAM" id="Coils"/>
    </source>
</evidence>
<reference evidence="2" key="1">
    <citation type="journal article" date="2016" name="PLoS Negl. Trop. Dis.">
        <title>A Deep Insight into the Sialome of Rhodnius neglectus, a Vector of Chagas Disease.</title>
        <authorList>
            <person name="Santiago P.B."/>
            <person name="Assumpcao T.C."/>
            <person name="Araujo C.N."/>
            <person name="Bastos I.M."/>
            <person name="Neves D."/>
            <person name="Silva I.G."/>
            <person name="Charneau S."/>
            <person name="Queiroz R.M."/>
            <person name="Raiol T."/>
            <person name="Oliveira J.V."/>
            <person name="Sousa M.V."/>
            <person name="Calvo E."/>
            <person name="Ribeiro J.M."/>
            <person name="Santana J.M."/>
        </authorList>
    </citation>
    <scope>NUCLEOTIDE SEQUENCE</scope>
    <source>
        <tissue evidence="2">Salivary glands</tissue>
    </source>
</reference>
<dbReference type="EMBL" id="GDKW01000675">
    <property type="protein sequence ID" value="JAI55920.1"/>
    <property type="molecule type" value="mRNA"/>
</dbReference>
<proteinExistence type="evidence at transcript level"/>
<evidence type="ECO:0000313" key="2">
    <source>
        <dbReference type="EMBL" id="JAI55920.1"/>
    </source>
</evidence>
<dbReference type="GO" id="GO:0005840">
    <property type="term" value="C:ribosome"/>
    <property type="evidence" value="ECO:0007669"/>
    <property type="project" value="UniProtKB-KW"/>
</dbReference>
<protein>
    <submittedName>
        <fullName evidence="2">Putative ribosomal protein</fullName>
    </submittedName>
</protein>
<name>A0A0N7Z9F7_9HEMI</name>
<keyword evidence="2" id="KW-0689">Ribosomal protein</keyword>
<dbReference type="AlphaFoldDB" id="A0A0N7Z9F7"/>
<organism evidence="2">
    <name type="scientific">Rhodnius neglectus</name>
    <dbReference type="NCBI Taxonomy" id="72488"/>
    <lineage>
        <taxon>Eukaryota</taxon>
        <taxon>Metazoa</taxon>
        <taxon>Ecdysozoa</taxon>
        <taxon>Arthropoda</taxon>
        <taxon>Hexapoda</taxon>
        <taxon>Insecta</taxon>
        <taxon>Pterygota</taxon>
        <taxon>Neoptera</taxon>
        <taxon>Paraneoptera</taxon>
        <taxon>Hemiptera</taxon>
        <taxon>Heteroptera</taxon>
        <taxon>Panheteroptera</taxon>
        <taxon>Cimicomorpha</taxon>
        <taxon>Reduviidae</taxon>
        <taxon>Triatominae</taxon>
        <taxon>Rhodnius</taxon>
    </lineage>
</organism>
<keyword evidence="2" id="KW-0687">Ribonucleoprotein</keyword>
<dbReference type="InterPro" id="IPR023262">
    <property type="entry name" value="AROS"/>
</dbReference>